<evidence type="ECO:0000313" key="2">
    <source>
        <dbReference type="Proteomes" id="UP000623301"/>
    </source>
</evidence>
<protein>
    <submittedName>
        <fullName evidence="1">WbqC family protein</fullName>
    </submittedName>
</protein>
<dbReference type="InterPro" id="IPR014985">
    <property type="entry name" value="WbqC"/>
</dbReference>
<name>A0ABS0WLD5_9FLAO</name>
<comment type="caution">
    <text evidence="1">The sequence shown here is derived from an EMBL/GenBank/DDBJ whole genome shotgun (WGS) entry which is preliminary data.</text>
</comment>
<dbReference type="EMBL" id="JAEHFJ010000001">
    <property type="protein sequence ID" value="MBJ2172782.1"/>
    <property type="molecule type" value="Genomic_DNA"/>
</dbReference>
<dbReference type="Pfam" id="PF08889">
    <property type="entry name" value="WbqC"/>
    <property type="match status" value="1"/>
</dbReference>
<reference evidence="1 2" key="1">
    <citation type="submission" date="2020-12" db="EMBL/GenBank/DDBJ databases">
        <title>Aureibaculum luteum sp. nov. and Aureibaculum flavum sp. nov., novel members of the family Flavobacteriaceae isolated from Antarctic intertidal sediments.</title>
        <authorList>
            <person name="He X."/>
            <person name="Zhang X."/>
        </authorList>
    </citation>
    <scope>NUCLEOTIDE SEQUENCE [LARGE SCALE GENOMIC DNA]</scope>
    <source>
        <strain evidence="1 2">A20</strain>
    </source>
</reference>
<sequence>MKNYKTLLLYPTYFSPIIHFTALANSRSATFEVEDNYQKQTYRTRCYIYGANGKQLLNIPILQANSKQRTKDVLLDNSTSWQQQHIKAMASAYKSSPFYEFYEDELIDLLLKKRKYLLDLNLDCQQFIFDNLPLEIVMDRSIEFHKEYPTEVDFRFLADAKSNRSYKLSEYTQVFSDKHGFIANLSILDLLFMEGPNAINYLENQGVEWI</sequence>
<proteinExistence type="predicted"/>
<accession>A0ABS0WLD5</accession>
<keyword evidence="2" id="KW-1185">Reference proteome</keyword>
<organism evidence="1 2">
    <name type="scientific">Aureibaculum flavum</name>
    <dbReference type="NCBI Taxonomy" id="2795986"/>
    <lineage>
        <taxon>Bacteria</taxon>
        <taxon>Pseudomonadati</taxon>
        <taxon>Bacteroidota</taxon>
        <taxon>Flavobacteriia</taxon>
        <taxon>Flavobacteriales</taxon>
        <taxon>Flavobacteriaceae</taxon>
        <taxon>Aureibaculum</taxon>
    </lineage>
</organism>
<gene>
    <name evidence="1" type="ORF">JBL43_00940</name>
</gene>
<evidence type="ECO:0000313" key="1">
    <source>
        <dbReference type="EMBL" id="MBJ2172782.1"/>
    </source>
</evidence>
<dbReference type="Proteomes" id="UP000623301">
    <property type="component" value="Unassembled WGS sequence"/>
</dbReference>